<dbReference type="EMBL" id="CAAHFG010000004">
    <property type="protein sequence ID" value="VGO17136.1"/>
    <property type="molecule type" value="Genomic_DNA"/>
</dbReference>
<dbReference type="RefSeq" id="WP_136082632.1">
    <property type="nucleotide sequence ID" value="NZ_CAAHFG010000004.1"/>
</dbReference>
<evidence type="ECO:0000313" key="3">
    <source>
        <dbReference type="Proteomes" id="UP000366872"/>
    </source>
</evidence>
<dbReference type="AlphaFoldDB" id="A0A6C2UD45"/>
<organism evidence="2 3">
    <name type="scientific">Pontiella desulfatans</name>
    <dbReference type="NCBI Taxonomy" id="2750659"/>
    <lineage>
        <taxon>Bacteria</taxon>
        <taxon>Pseudomonadati</taxon>
        <taxon>Kiritimatiellota</taxon>
        <taxon>Kiritimatiellia</taxon>
        <taxon>Kiritimatiellales</taxon>
        <taxon>Pontiellaceae</taxon>
        <taxon>Pontiella</taxon>
    </lineage>
</organism>
<dbReference type="PANTHER" id="PTHR31876:SF26">
    <property type="entry name" value="PROTEIN LIKE COV 2"/>
    <property type="match status" value="1"/>
</dbReference>
<evidence type="ECO:0000313" key="2">
    <source>
        <dbReference type="EMBL" id="VGO17136.1"/>
    </source>
</evidence>
<dbReference type="InterPro" id="IPR007462">
    <property type="entry name" value="COV1-like"/>
</dbReference>
<evidence type="ECO:0000256" key="1">
    <source>
        <dbReference type="SAM" id="Phobius"/>
    </source>
</evidence>
<sequence>MLKRTKNFFRTTILGGVIVILPTIILIFAFRWLFGMVGSGIKPLTDLVVSTIPLPDRYDQMIATAIVLTVIVMGCFLVGLFVRTRLGQWIYNGFEDSVLSKAPGYKMVKETVNQFLGKKESPFSSVALVRIFENETKVTAFITDRHDNGTVTVFVPTGPNPTSGFIYHLNEQYVHPVDVTVEDAMRSVISCGAGSEKLINSLDSPAWNHPSPPGG</sequence>
<keyword evidence="1" id="KW-1133">Transmembrane helix</keyword>
<keyword evidence="1" id="KW-0472">Membrane</keyword>
<feature type="transmembrane region" description="Helical" evidence="1">
    <location>
        <begin position="61"/>
        <end position="82"/>
    </location>
</feature>
<reference evidence="2 3" key="1">
    <citation type="submission" date="2019-04" db="EMBL/GenBank/DDBJ databases">
        <authorList>
            <person name="Van Vliet M D."/>
        </authorList>
    </citation>
    <scope>NUCLEOTIDE SEQUENCE [LARGE SCALE GENOMIC DNA]</scope>
    <source>
        <strain evidence="2 3">F1</strain>
    </source>
</reference>
<gene>
    <name evidence="2" type="ORF">PDESU_05731</name>
</gene>
<dbReference type="Pfam" id="PF04367">
    <property type="entry name" value="DUF502"/>
    <property type="match status" value="1"/>
</dbReference>
<proteinExistence type="predicted"/>
<dbReference type="PANTHER" id="PTHR31876">
    <property type="entry name" value="COV-LIKE PROTEIN 1"/>
    <property type="match status" value="1"/>
</dbReference>
<evidence type="ECO:0008006" key="4">
    <source>
        <dbReference type="Google" id="ProtNLM"/>
    </source>
</evidence>
<protein>
    <recommendedName>
        <fullName evidence="4">DUF502 domain-containing protein</fullName>
    </recommendedName>
</protein>
<name>A0A6C2UD45_PONDE</name>
<keyword evidence="3" id="KW-1185">Reference proteome</keyword>
<dbReference type="Proteomes" id="UP000366872">
    <property type="component" value="Unassembled WGS sequence"/>
</dbReference>
<accession>A0A6C2UD45</accession>
<feature type="transmembrane region" description="Helical" evidence="1">
    <location>
        <begin position="12"/>
        <end position="34"/>
    </location>
</feature>
<keyword evidence="1" id="KW-0812">Transmembrane</keyword>